<dbReference type="EMBL" id="OX291493">
    <property type="protein sequence ID" value="CAI1881183.1"/>
    <property type="molecule type" value="Genomic_DNA"/>
</dbReference>
<keyword evidence="2" id="KW-0732">Signal</keyword>
<protein>
    <recommendedName>
        <fullName evidence="3">PI31 proteasome regulator C-terminal domain-containing protein</fullName>
    </recommendedName>
</protein>
<proteinExistence type="inferred from homology"/>
<evidence type="ECO:0000256" key="1">
    <source>
        <dbReference type="ARBA" id="ARBA00006405"/>
    </source>
</evidence>
<feature type="chain" id="PRO_5046334035" description="PI31 proteasome regulator C-terminal domain-containing protein" evidence="2">
    <location>
        <begin position="23"/>
        <end position="271"/>
    </location>
</feature>
<name>A0ABN8VS74_SACEU</name>
<keyword evidence="5" id="KW-1185">Reference proteome</keyword>
<gene>
    <name evidence="4" type="primary">U6500C01410</name>
    <name evidence="4" type="ORF">SEUBUCD650_0C01410</name>
</gene>
<dbReference type="InterPro" id="IPR013886">
    <property type="entry name" value="PI31_Prot_C"/>
</dbReference>
<dbReference type="Proteomes" id="UP001152964">
    <property type="component" value="Chromosome 3"/>
</dbReference>
<evidence type="ECO:0000313" key="4">
    <source>
        <dbReference type="EMBL" id="CAI1881183.1"/>
    </source>
</evidence>
<feature type="signal peptide" evidence="2">
    <location>
        <begin position="1"/>
        <end position="22"/>
    </location>
</feature>
<evidence type="ECO:0000256" key="2">
    <source>
        <dbReference type="SAM" id="SignalP"/>
    </source>
</evidence>
<evidence type="ECO:0000313" key="5">
    <source>
        <dbReference type="Proteomes" id="UP001152964"/>
    </source>
</evidence>
<accession>A0ABN8VS74</accession>
<feature type="domain" description="PI31 proteasome regulator C-terminal" evidence="3">
    <location>
        <begin position="196"/>
        <end position="258"/>
    </location>
</feature>
<dbReference type="Pfam" id="PF08577">
    <property type="entry name" value="PI31_Prot_C"/>
    <property type="match status" value="1"/>
</dbReference>
<evidence type="ECO:0000259" key="3">
    <source>
        <dbReference type="Pfam" id="PF08577"/>
    </source>
</evidence>
<sequence>MFLYKYITSFFFLCLPLLTTKCYSPNAKDQAMIENKVELVAELVLESVGKADVIARSTTGTKLSQVIFHIIGSSDEEGATPFELTVVQTLEDDDKYTVIIRHRSSITMACLVDYKDFKLPTELKWPLERDSLPVDPDLKPVLTQLKKQPNESADMPKFDDEYQAQTRQQQREVPLNPYPGLTVTEPGFTNPAGGYADRDLYPMGTSHPDWSRGLPNPLGSAGGQGGMIFDPNRRPAQRREDMPPGWMPGSRYNEPFGPGSGGLGGPGSGFI</sequence>
<comment type="similarity">
    <text evidence="1">Belongs to the proteasome inhibitor PI31 family.</text>
</comment>
<organism evidence="4 5">
    <name type="scientific">Saccharomyces eubayanus</name>
    <name type="common">Yeast</name>
    <dbReference type="NCBI Taxonomy" id="1080349"/>
    <lineage>
        <taxon>Eukaryota</taxon>
        <taxon>Fungi</taxon>
        <taxon>Dikarya</taxon>
        <taxon>Ascomycota</taxon>
        <taxon>Saccharomycotina</taxon>
        <taxon>Saccharomycetes</taxon>
        <taxon>Saccharomycetales</taxon>
        <taxon>Saccharomycetaceae</taxon>
        <taxon>Saccharomyces</taxon>
    </lineage>
</organism>
<reference evidence="4" key="1">
    <citation type="submission" date="2022-08" db="EMBL/GenBank/DDBJ databases">
        <authorList>
            <person name="Byrne P K."/>
        </authorList>
    </citation>
    <scope>NUCLEOTIDE SEQUENCE</scope>
    <source>
        <strain evidence="4">UCD650</strain>
    </source>
</reference>